<organism evidence="1 2">
    <name type="scientific">Dactylonectria estremocensis</name>
    <dbReference type="NCBI Taxonomy" id="1079267"/>
    <lineage>
        <taxon>Eukaryota</taxon>
        <taxon>Fungi</taxon>
        <taxon>Dikarya</taxon>
        <taxon>Ascomycota</taxon>
        <taxon>Pezizomycotina</taxon>
        <taxon>Sordariomycetes</taxon>
        <taxon>Hypocreomycetidae</taxon>
        <taxon>Hypocreales</taxon>
        <taxon>Nectriaceae</taxon>
        <taxon>Dactylonectria</taxon>
    </lineage>
</organism>
<sequence length="200" mass="22739">MSRYSSTLFHPTPQGIQDRIEPEAWMAETSVYCTTIASYLLQLFAHLRFRLFHLLAEVAYHLLLRVDNLLLFSDRFHVFFERFLQPPSPCATRPLNLGPSGASPFHRCHCTALSDINRSIDFSFCRCRSRRVSGDLVRFFRGVVQLLHPVSNFAGGLRRPAQSLRHRKGGVLIPVTAWNVSVVIDMCWSSDRPRPPVSGG</sequence>
<name>A0A9P9FEX7_9HYPO</name>
<protein>
    <submittedName>
        <fullName evidence="1">Uncharacterized protein</fullName>
    </submittedName>
</protein>
<evidence type="ECO:0000313" key="2">
    <source>
        <dbReference type="Proteomes" id="UP000717696"/>
    </source>
</evidence>
<keyword evidence="2" id="KW-1185">Reference proteome</keyword>
<proteinExistence type="predicted"/>
<dbReference type="Proteomes" id="UP000717696">
    <property type="component" value="Unassembled WGS sequence"/>
</dbReference>
<comment type="caution">
    <text evidence="1">The sequence shown here is derived from an EMBL/GenBank/DDBJ whole genome shotgun (WGS) entry which is preliminary data.</text>
</comment>
<accession>A0A9P9FEX7</accession>
<reference evidence="1" key="1">
    <citation type="journal article" date="2021" name="Nat. Commun.">
        <title>Genetic determinants of endophytism in the Arabidopsis root mycobiome.</title>
        <authorList>
            <person name="Mesny F."/>
            <person name="Miyauchi S."/>
            <person name="Thiergart T."/>
            <person name="Pickel B."/>
            <person name="Atanasova L."/>
            <person name="Karlsson M."/>
            <person name="Huettel B."/>
            <person name="Barry K.W."/>
            <person name="Haridas S."/>
            <person name="Chen C."/>
            <person name="Bauer D."/>
            <person name="Andreopoulos W."/>
            <person name="Pangilinan J."/>
            <person name="LaButti K."/>
            <person name="Riley R."/>
            <person name="Lipzen A."/>
            <person name="Clum A."/>
            <person name="Drula E."/>
            <person name="Henrissat B."/>
            <person name="Kohler A."/>
            <person name="Grigoriev I.V."/>
            <person name="Martin F.M."/>
            <person name="Hacquard S."/>
        </authorList>
    </citation>
    <scope>NUCLEOTIDE SEQUENCE</scope>
    <source>
        <strain evidence="1">MPI-CAGE-AT-0021</strain>
    </source>
</reference>
<dbReference type="AlphaFoldDB" id="A0A9P9FEX7"/>
<evidence type="ECO:0000313" key="1">
    <source>
        <dbReference type="EMBL" id="KAH7159708.1"/>
    </source>
</evidence>
<dbReference type="EMBL" id="JAGMUU010000002">
    <property type="protein sequence ID" value="KAH7159708.1"/>
    <property type="molecule type" value="Genomic_DNA"/>
</dbReference>
<gene>
    <name evidence="1" type="ORF">B0J13DRAFT_111287</name>
</gene>